<sequence length="62" mass="7051">MQIAQSERHKQTNLPCILLMMLVACRLFVVRLQRSDGQVVGQEAHSPMQSLNVSIFAQSRRV</sequence>
<name>A0A3R9C3A9_9HYPH</name>
<keyword evidence="1" id="KW-1133">Transmembrane helix</keyword>
<comment type="caution">
    <text evidence="2">The sequence shown here is derived from an EMBL/GenBank/DDBJ whole genome shotgun (WGS) entry which is preliminary data.</text>
</comment>
<keyword evidence="1" id="KW-0812">Transmembrane</keyword>
<dbReference type="Proteomes" id="UP000277279">
    <property type="component" value="Unassembled WGS sequence"/>
</dbReference>
<keyword evidence="1" id="KW-0472">Membrane</keyword>
<evidence type="ECO:0000256" key="1">
    <source>
        <dbReference type="SAM" id="Phobius"/>
    </source>
</evidence>
<organism evidence="2 3">
    <name type="scientific">Rhizobium pisi</name>
    <dbReference type="NCBI Taxonomy" id="574561"/>
    <lineage>
        <taxon>Bacteria</taxon>
        <taxon>Pseudomonadati</taxon>
        <taxon>Pseudomonadota</taxon>
        <taxon>Alphaproteobacteria</taxon>
        <taxon>Hyphomicrobiales</taxon>
        <taxon>Rhizobiaceae</taxon>
        <taxon>Rhizobium/Agrobacterium group</taxon>
        <taxon>Rhizobium</taxon>
    </lineage>
</organism>
<proteinExistence type="predicted"/>
<evidence type="ECO:0000313" key="3">
    <source>
        <dbReference type="Proteomes" id="UP000277279"/>
    </source>
</evidence>
<accession>A0A3R9C3A9</accession>
<protein>
    <submittedName>
        <fullName evidence="2">Uncharacterized protein</fullName>
    </submittedName>
</protein>
<dbReference type="EMBL" id="RJJT01000012">
    <property type="protein sequence ID" value="RSB75740.1"/>
    <property type="molecule type" value="Genomic_DNA"/>
</dbReference>
<dbReference type="AlphaFoldDB" id="A0A3R9C3A9"/>
<feature type="transmembrane region" description="Helical" evidence="1">
    <location>
        <begin position="12"/>
        <end position="29"/>
    </location>
</feature>
<gene>
    <name evidence="2" type="ORF">EFD55_18085</name>
</gene>
<reference evidence="2 3" key="1">
    <citation type="submission" date="2018-11" db="EMBL/GenBank/DDBJ databases">
        <authorList>
            <person name="Huo Y."/>
        </authorList>
    </citation>
    <scope>NUCLEOTIDE SEQUENCE [LARGE SCALE GENOMIC DNA]</scope>
    <source>
        <strain evidence="2 3">DSM 30132</strain>
    </source>
</reference>
<evidence type="ECO:0000313" key="2">
    <source>
        <dbReference type="EMBL" id="RSB75740.1"/>
    </source>
</evidence>